<evidence type="ECO:0000256" key="1">
    <source>
        <dbReference type="SAM" id="MobiDB-lite"/>
    </source>
</evidence>
<reference evidence="2" key="2">
    <citation type="submission" date="2020-09" db="EMBL/GenBank/DDBJ databases">
        <authorList>
            <person name="Sun Q."/>
            <person name="Zhou Y."/>
        </authorList>
    </citation>
    <scope>NUCLEOTIDE SEQUENCE</scope>
    <source>
        <strain evidence="2">CGMCC 1.14988</strain>
    </source>
</reference>
<feature type="region of interest" description="Disordered" evidence="1">
    <location>
        <begin position="16"/>
        <end position="46"/>
    </location>
</feature>
<evidence type="ECO:0000313" key="2">
    <source>
        <dbReference type="EMBL" id="GGI08558.1"/>
    </source>
</evidence>
<accession>A0A8J3AG40</accession>
<proteinExistence type="predicted"/>
<name>A0A8J3AG40_9ACTN</name>
<organism evidence="2 3">
    <name type="scientific">Egicoccus halophilus</name>
    <dbReference type="NCBI Taxonomy" id="1670830"/>
    <lineage>
        <taxon>Bacteria</taxon>
        <taxon>Bacillati</taxon>
        <taxon>Actinomycetota</taxon>
        <taxon>Nitriliruptoria</taxon>
        <taxon>Egicoccales</taxon>
        <taxon>Egicoccaceae</taxon>
        <taxon>Egicoccus</taxon>
    </lineage>
</organism>
<dbReference type="EMBL" id="BMHA01000012">
    <property type="protein sequence ID" value="GGI08558.1"/>
    <property type="molecule type" value="Genomic_DNA"/>
</dbReference>
<comment type="caution">
    <text evidence="2">The sequence shown here is derived from an EMBL/GenBank/DDBJ whole genome shotgun (WGS) entry which is preliminary data.</text>
</comment>
<feature type="compositionally biased region" description="Pro residues" evidence="1">
    <location>
        <begin position="177"/>
        <end position="188"/>
    </location>
</feature>
<dbReference type="RefSeq" id="WP_130650376.1">
    <property type="nucleotide sequence ID" value="NZ_BMHA01000012.1"/>
</dbReference>
<keyword evidence="3" id="KW-1185">Reference proteome</keyword>
<protein>
    <submittedName>
        <fullName evidence="2">Uncharacterized protein</fullName>
    </submittedName>
</protein>
<gene>
    <name evidence="2" type="ORF">GCM10011354_29680</name>
</gene>
<feature type="compositionally biased region" description="Low complexity" evidence="1">
    <location>
        <begin position="152"/>
        <end position="176"/>
    </location>
</feature>
<feature type="region of interest" description="Disordered" evidence="1">
    <location>
        <begin position="134"/>
        <end position="188"/>
    </location>
</feature>
<sequence>MLLIEACADLVAEPATCYDPAPPRQREAPATGPTSDPADTVSDPAGTVSAGGVALNSPVLAEAPLLGQLLATLRQVDRLIADAIDTIVELQDTELAETVTGVPLEQWLLIVARRTGTDRRMLLTTADVCRRLPALRHASPPDGSPGARPAPWSCSSTGSPAGSTTSWTPRSSRPSIGPRPPTPTTSPP</sequence>
<evidence type="ECO:0000313" key="3">
    <source>
        <dbReference type="Proteomes" id="UP000650511"/>
    </source>
</evidence>
<reference evidence="2" key="1">
    <citation type="journal article" date="2014" name="Int. J. Syst. Evol. Microbiol.">
        <title>Complete genome sequence of Corynebacterium casei LMG S-19264T (=DSM 44701T), isolated from a smear-ripened cheese.</title>
        <authorList>
            <consortium name="US DOE Joint Genome Institute (JGI-PGF)"/>
            <person name="Walter F."/>
            <person name="Albersmeier A."/>
            <person name="Kalinowski J."/>
            <person name="Ruckert C."/>
        </authorList>
    </citation>
    <scope>NUCLEOTIDE SEQUENCE</scope>
    <source>
        <strain evidence="2">CGMCC 1.14988</strain>
    </source>
</reference>
<dbReference type="AlphaFoldDB" id="A0A8J3AG40"/>
<dbReference type="Proteomes" id="UP000650511">
    <property type="component" value="Unassembled WGS sequence"/>
</dbReference>